<evidence type="ECO:0000256" key="3">
    <source>
        <dbReference type="ARBA" id="ARBA00022741"/>
    </source>
</evidence>
<dbReference type="Pfam" id="PF01713">
    <property type="entry name" value="Smr"/>
    <property type="match status" value="1"/>
</dbReference>
<keyword evidence="3 9" id="KW-0547">Nucleotide-binding</keyword>
<dbReference type="InterPro" id="IPR002625">
    <property type="entry name" value="Smr_dom"/>
</dbReference>
<evidence type="ECO:0000313" key="12">
    <source>
        <dbReference type="Proteomes" id="UP000294321"/>
    </source>
</evidence>
<dbReference type="GO" id="GO:0140664">
    <property type="term" value="F:ATP-dependent DNA damage sensor activity"/>
    <property type="evidence" value="ECO:0007669"/>
    <property type="project" value="InterPro"/>
</dbReference>
<dbReference type="SUPFAM" id="SSF48334">
    <property type="entry name" value="DNA repair protein MutS, domain III"/>
    <property type="match status" value="1"/>
</dbReference>
<dbReference type="AlphaFoldDB" id="A0A4P6ZMR6"/>
<dbReference type="Pfam" id="PF20297">
    <property type="entry name" value="MSSS"/>
    <property type="match status" value="1"/>
</dbReference>
<keyword evidence="8 9" id="KW-0238">DNA-binding</keyword>
<dbReference type="GO" id="GO:0043023">
    <property type="term" value="F:ribosomal large subunit binding"/>
    <property type="evidence" value="ECO:0007669"/>
    <property type="project" value="UniProtKB-UniRule"/>
</dbReference>
<keyword evidence="2 9" id="KW-0699">rRNA-binding</keyword>
<dbReference type="GO" id="GO:0005524">
    <property type="term" value="F:ATP binding"/>
    <property type="evidence" value="ECO:0007669"/>
    <property type="project" value="UniProtKB-UniRule"/>
</dbReference>
<proteinExistence type="inferred from homology"/>
<feature type="binding site" evidence="9">
    <location>
        <begin position="334"/>
        <end position="341"/>
    </location>
    <ligand>
        <name>ATP</name>
        <dbReference type="ChEBI" id="CHEBI:30616"/>
    </ligand>
</feature>
<dbReference type="InterPro" id="IPR007696">
    <property type="entry name" value="DNA_mismatch_repair_MutS_core"/>
</dbReference>
<dbReference type="OrthoDB" id="9808166at2"/>
<keyword evidence="5 9" id="KW-0378">Hydrolase</keyword>
<evidence type="ECO:0000259" key="10">
    <source>
        <dbReference type="PROSITE" id="PS50828"/>
    </source>
</evidence>
<dbReference type="GO" id="GO:0019843">
    <property type="term" value="F:rRNA binding"/>
    <property type="evidence" value="ECO:0007669"/>
    <property type="project" value="UniProtKB-UniRule"/>
</dbReference>
<protein>
    <recommendedName>
        <fullName evidence="9">Endonuclease MutS2</fullName>
        <ecNumber evidence="9">3.1.-.-</ecNumber>
    </recommendedName>
    <alternativeName>
        <fullName evidence="9">Ribosome-associated protein quality control-upstream factor</fullName>
        <shortName evidence="9">RQC-upstream factor</shortName>
        <shortName evidence="9">RqcU</shortName>
        <ecNumber evidence="9">3.6.4.-</ecNumber>
    </alternativeName>
</protein>
<dbReference type="InterPro" id="IPR046893">
    <property type="entry name" value="MSSS"/>
</dbReference>
<dbReference type="InterPro" id="IPR036187">
    <property type="entry name" value="DNA_mismatch_repair_MutS_sf"/>
</dbReference>
<evidence type="ECO:0000256" key="7">
    <source>
        <dbReference type="ARBA" id="ARBA00022884"/>
    </source>
</evidence>
<dbReference type="InterPro" id="IPR045076">
    <property type="entry name" value="MutS"/>
</dbReference>
<comment type="function">
    <text evidence="9">Acts as a ribosome collision sensor, splitting the ribosome into its 2 subunits. Detects stalled/collided 70S ribosomes which it binds and splits by an ATP-hydrolysis driven conformational change. Acts upstream of the ribosome quality control system (RQC), a ribosome-associated complex that mediates the extraction of incompletely synthesized nascent chains from stalled ribosomes and their subsequent degradation. Probably generates substrates for RQC.</text>
</comment>
<dbReference type="GO" id="GO:0045910">
    <property type="term" value="P:negative regulation of DNA recombination"/>
    <property type="evidence" value="ECO:0007669"/>
    <property type="project" value="InterPro"/>
</dbReference>
<evidence type="ECO:0000256" key="8">
    <source>
        <dbReference type="ARBA" id="ARBA00023125"/>
    </source>
</evidence>
<evidence type="ECO:0000256" key="5">
    <source>
        <dbReference type="ARBA" id="ARBA00022801"/>
    </source>
</evidence>
<dbReference type="KEGG" id="lji:ELX58_06375"/>
<keyword evidence="12" id="KW-1185">Reference proteome</keyword>
<keyword evidence="4 9" id="KW-0255">Endonuclease</keyword>
<gene>
    <name evidence="9" type="primary">mutS2</name>
    <name evidence="9" type="synonym">rqcU</name>
    <name evidence="11" type="ORF">ELX58_06375</name>
</gene>
<evidence type="ECO:0000256" key="9">
    <source>
        <dbReference type="HAMAP-Rule" id="MF_00092"/>
    </source>
</evidence>
<dbReference type="PROSITE" id="PS50828">
    <property type="entry name" value="SMR"/>
    <property type="match status" value="1"/>
</dbReference>
<dbReference type="FunFam" id="3.40.50.300:FF:000830">
    <property type="entry name" value="Endonuclease MutS2"/>
    <property type="match status" value="1"/>
</dbReference>
<dbReference type="GO" id="GO:0072344">
    <property type="term" value="P:rescue of stalled ribosome"/>
    <property type="evidence" value="ECO:0007669"/>
    <property type="project" value="UniProtKB-UniRule"/>
</dbReference>
<dbReference type="PANTHER" id="PTHR48466">
    <property type="entry name" value="OS10G0509000 PROTEIN-RELATED"/>
    <property type="match status" value="1"/>
</dbReference>
<dbReference type="GO" id="GO:0030983">
    <property type="term" value="F:mismatched DNA binding"/>
    <property type="evidence" value="ECO:0007669"/>
    <property type="project" value="InterPro"/>
</dbReference>
<evidence type="ECO:0000256" key="6">
    <source>
        <dbReference type="ARBA" id="ARBA00022840"/>
    </source>
</evidence>
<dbReference type="InterPro" id="IPR036063">
    <property type="entry name" value="Smr_dom_sf"/>
</dbReference>
<comment type="similarity">
    <text evidence="9">Belongs to the DNA mismatch repair MutS family. MutS2 subfamily.</text>
</comment>
<keyword evidence="7 9" id="KW-0694">RNA-binding</keyword>
<dbReference type="PROSITE" id="PS00486">
    <property type="entry name" value="DNA_MISMATCH_REPAIR_2"/>
    <property type="match status" value="1"/>
</dbReference>
<dbReference type="InterPro" id="IPR005747">
    <property type="entry name" value="MutS2"/>
</dbReference>
<feature type="domain" description="Smr" evidence="10">
    <location>
        <begin position="711"/>
        <end position="786"/>
    </location>
</feature>
<dbReference type="EC" id="3.6.4.-" evidence="9"/>
<evidence type="ECO:0000256" key="2">
    <source>
        <dbReference type="ARBA" id="ARBA00022730"/>
    </source>
</evidence>
<evidence type="ECO:0000256" key="1">
    <source>
        <dbReference type="ARBA" id="ARBA00022722"/>
    </source>
</evidence>
<accession>A0A4P6ZMR6</accession>
<keyword evidence="6 9" id="KW-0067">ATP-binding</keyword>
<dbReference type="GO" id="GO:0004519">
    <property type="term" value="F:endonuclease activity"/>
    <property type="evidence" value="ECO:0007669"/>
    <property type="project" value="UniProtKB-UniRule"/>
</dbReference>
<evidence type="ECO:0000256" key="4">
    <source>
        <dbReference type="ARBA" id="ARBA00022759"/>
    </source>
</evidence>
<dbReference type="EMBL" id="CP034726">
    <property type="protein sequence ID" value="QBP18732.1"/>
    <property type="molecule type" value="Genomic_DNA"/>
</dbReference>
<dbReference type="GO" id="GO:0006298">
    <property type="term" value="P:mismatch repair"/>
    <property type="evidence" value="ECO:0007669"/>
    <property type="project" value="InterPro"/>
</dbReference>
<reference evidence="12" key="1">
    <citation type="submission" date="2018-12" db="EMBL/GenBank/DDBJ databases">
        <title>A new species of lactobacillus.</title>
        <authorList>
            <person name="Jian Y."/>
            <person name="Xin L."/>
            <person name="Hong Z.J."/>
            <person name="Ming L.Z."/>
            <person name="Hong X.Z."/>
        </authorList>
    </citation>
    <scope>NUCLEOTIDE SEQUENCE [LARGE SCALE GENOMIC DNA]</scope>
    <source>
        <strain evidence="12">HSLZ-75</strain>
    </source>
</reference>
<comment type="function">
    <text evidence="9">Endonuclease that is involved in the suppression of homologous recombination and thus may have a key role in the control of bacterial genetic diversity.</text>
</comment>
<evidence type="ECO:0000313" key="11">
    <source>
        <dbReference type="EMBL" id="QBP18732.1"/>
    </source>
</evidence>
<dbReference type="HAMAP" id="MF_00092">
    <property type="entry name" value="MutS2"/>
    <property type="match status" value="1"/>
</dbReference>
<dbReference type="SMART" id="SM00534">
    <property type="entry name" value="MUTSac"/>
    <property type="match status" value="1"/>
</dbReference>
<dbReference type="Pfam" id="PF00488">
    <property type="entry name" value="MutS_V"/>
    <property type="match status" value="1"/>
</dbReference>
<dbReference type="InterPro" id="IPR027417">
    <property type="entry name" value="P-loop_NTPase"/>
</dbReference>
<name>A0A4P6ZMR6_9LACO</name>
<dbReference type="SMART" id="SM00533">
    <property type="entry name" value="MUTSd"/>
    <property type="match status" value="1"/>
</dbReference>
<dbReference type="Gene3D" id="3.40.50.300">
    <property type="entry name" value="P-loop containing nucleotide triphosphate hydrolases"/>
    <property type="match status" value="1"/>
</dbReference>
<dbReference type="PIRSF" id="PIRSF005814">
    <property type="entry name" value="MutS_YshD"/>
    <property type="match status" value="1"/>
</dbReference>
<dbReference type="Gene3D" id="3.30.1370.110">
    <property type="match status" value="1"/>
</dbReference>
<dbReference type="InterPro" id="IPR000432">
    <property type="entry name" value="DNA_mismatch_repair_MutS_C"/>
</dbReference>
<dbReference type="GO" id="GO:0016887">
    <property type="term" value="F:ATP hydrolysis activity"/>
    <property type="evidence" value="ECO:0007669"/>
    <property type="project" value="InterPro"/>
</dbReference>
<sequence length="786" mass="88414">MNRKILKTLEYSKIKDKIHRFLTTTMGEDALRRLGPSNSPFLIQKRLNETDDGFHLYRIKDGIPVPRLSDVTIYLKRLNINASLNGPELAKVGKILVSTSALIRFFEHLRNNGVHFERLYQIIEAFSDIPAVSKLLRRSIDEDGNILDGASHELYGLRKRLTDIDSKIRSQMDRYLNGKNAKYLNGSELTVRDGSYVIPIKASAKNHFGGIVHDQSASGETLFVEPAKMISLDNYYRRTKLEERNEEHRILVNLSKTLRPYQKDIIRNTKVLGHLDLINAMAHYAYVSRSTKPTVSKKNWVNLKQARHPLIDLHKVVPNDIKIGEKYRAIVITGPNTGGKTITIKTLGLLQLMGQSGMFIPADEGSQIGVFDDIFADIGDDQSIEQNLSTFSSHMDNIVDIMHHITPHSLVLLDEVGSGTDPNEGAALAISILDAIGKINSMVVATTHYPELKTYGYDHPGTINASMEFNFKTLKPTYHLILGVPGQSNGLNIAKRLGLDQSIIDEAKSLTSNKSQNINNMITQLTKQTHYARYDAKHLRHELWAATKLHHELASAFDDYKKHQHSLNLQAKERANRMVNEIKKRANHIIDDLHRKEKAVGNAPVKENELMNDKGKLNSLQQNVHLKHNHVLTKAKEAKALHPGDDVYVKPYGQRGVLITHLNSKHQWEVQIGILKMAISDGDLKKIKPTKPKHSYTMVKRASSSVVPPTLDLRGMRYDAAMEKLDKYIDSALLSDYAQVTIIHGKGTGALRKGVISYLKRNKRVKSFQYSPPNAGGNGSTIVKFK</sequence>
<dbReference type="SUPFAM" id="SSF52540">
    <property type="entry name" value="P-loop containing nucleoside triphosphate hydrolases"/>
    <property type="match status" value="1"/>
</dbReference>
<dbReference type="Proteomes" id="UP000294321">
    <property type="component" value="Chromosome"/>
</dbReference>
<comment type="subunit">
    <text evidence="9">Homodimer. Binds to stalled ribosomes, contacting rRNA.</text>
</comment>
<organism evidence="11 12">
    <name type="scientific">Acetilactobacillus jinshanensis</name>
    <dbReference type="NCBI Taxonomy" id="1720083"/>
    <lineage>
        <taxon>Bacteria</taxon>
        <taxon>Bacillati</taxon>
        <taxon>Bacillota</taxon>
        <taxon>Bacilli</taxon>
        <taxon>Lactobacillales</taxon>
        <taxon>Lactobacillaceae</taxon>
        <taxon>Acetilactobacillus</taxon>
    </lineage>
</organism>
<dbReference type="NCBIfam" id="TIGR01069">
    <property type="entry name" value="mutS2"/>
    <property type="match status" value="1"/>
</dbReference>
<dbReference type="EC" id="3.1.-.-" evidence="9"/>
<dbReference type="SUPFAM" id="SSF160443">
    <property type="entry name" value="SMR domain-like"/>
    <property type="match status" value="1"/>
</dbReference>
<dbReference type="CDD" id="cd03280">
    <property type="entry name" value="ABC_MutS2"/>
    <property type="match status" value="1"/>
</dbReference>
<dbReference type="PANTHER" id="PTHR48466:SF2">
    <property type="entry name" value="OS10G0509000 PROTEIN"/>
    <property type="match status" value="1"/>
</dbReference>
<keyword evidence="1 9" id="KW-0540">Nuclease</keyword>
<dbReference type="SMART" id="SM00463">
    <property type="entry name" value="SMR"/>
    <property type="match status" value="1"/>
</dbReference>
<dbReference type="RefSeq" id="WP_133442290.1">
    <property type="nucleotide sequence ID" value="NZ_CP034726.1"/>
</dbReference>